<dbReference type="Gene3D" id="3.10.20.370">
    <property type="match status" value="1"/>
</dbReference>
<feature type="domain" description="Reverse transcriptase/retrotransposon-derived protein RNase H-like" evidence="6">
    <location>
        <begin position="47"/>
        <end position="140"/>
    </location>
</feature>
<protein>
    <recommendedName>
        <fullName evidence="6">Reverse transcriptase/retrotransposon-derived protein RNase H-like domain-containing protein</fullName>
    </recommendedName>
</protein>
<keyword evidence="3" id="KW-0255">Endonuclease</keyword>
<keyword evidence="5" id="KW-0511">Multifunctional enzyme</keyword>
<dbReference type="Gene3D" id="3.30.70.270">
    <property type="match status" value="1"/>
</dbReference>
<dbReference type="PANTHER" id="PTHR37984">
    <property type="entry name" value="PROTEIN CBG26694"/>
    <property type="match status" value="1"/>
</dbReference>
<dbReference type="GO" id="GO:0003964">
    <property type="term" value="F:RNA-directed DNA polymerase activity"/>
    <property type="evidence" value="ECO:0007669"/>
    <property type="project" value="UniProtKB-KW"/>
</dbReference>
<organism evidence="7 8">
    <name type="scientific">Daphnia magna</name>
    <dbReference type="NCBI Taxonomy" id="35525"/>
    <lineage>
        <taxon>Eukaryota</taxon>
        <taxon>Metazoa</taxon>
        <taxon>Ecdysozoa</taxon>
        <taxon>Arthropoda</taxon>
        <taxon>Crustacea</taxon>
        <taxon>Branchiopoda</taxon>
        <taxon>Diplostraca</taxon>
        <taxon>Cladocera</taxon>
        <taxon>Anomopoda</taxon>
        <taxon>Daphniidae</taxon>
        <taxon>Daphnia</taxon>
    </lineage>
</organism>
<dbReference type="GO" id="GO:0004519">
    <property type="term" value="F:endonuclease activity"/>
    <property type="evidence" value="ECO:0007669"/>
    <property type="project" value="UniProtKB-KW"/>
</dbReference>
<dbReference type="Proteomes" id="UP000076858">
    <property type="component" value="Unassembled WGS sequence"/>
</dbReference>
<name>A0A164EL58_9CRUS</name>
<dbReference type="SUPFAM" id="SSF56672">
    <property type="entry name" value="DNA/RNA polymerases"/>
    <property type="match status" value="1"/>
</dbReference>
<dbReference type="InterPro" id="IPR050951">
    <property type="entry name" value="Retrovirus_Pol_polyprotein"/>
</dbReference>
<evidence type="ECO:0000313" key="7">
    <source>
        <dbReference type="EMBL" id="KZR96887.1"/>
    </source>
</evidence>
<keyword evidence="2" id="KW-0540">Nuclease</keyword>
<evidence type="ECO:0000256" key="2">
    <source>
        <dbReference type="ARBA" id="ARBA00022722"/>
    </source>
</evidence>
<accession>A0A164EL58</accession>
<keyword evidence="4" id="KW-0695">RNA-directed DNA polymerase</keyword>
<dbReference type="AlphaFoldDB" id="A0A164EL58"/>
<evidence type="ECO:0000256" key="3">
    <source>
        <dbReference type="ARBA" id="ARBA00022759"/>
    </source>
</evidence>
<keyword evidence="1" id="KW-0548">Nucleotidyltransferase</keyword>
<dbReference type="Pfam" id="PF17919">
    <property type="entry name" value="RT_RNaseH_2"/>
    <property type="match status" value="1"/>
</dbReference>
<evidence type="ECO:0000256" key="5">
    <source>
        <dbReference type="ARBA" id="ARBA00023268"/>
    </source>
</evidence>
<evidence type="ECO:0000259" key="6">
    <source>
        <dbReference type="Pfam" id="PF17919"/>
    </source>
</evidence>
<comment type="caution">
    <text evidence="7">The sequence shown here is derived from an EMBL/GenBank/DDBJ whole genome shotgun (WGS) entry which is preliminary data.</text>
</comment>
<gene>
    <name evidence="7" type="ORF">APZ42_008528</name>
</gene>
<keyword evidence="1" id="KW-0808">Transferase</keyword>
<dbReference type="PANTHER" id="PTHR37984:SF5">
    <property type="entry name" value="PROTEIN NYNRIN-LIKE"/>
    <property type="match status" value="1"/>
</dbReference>
<reference evidence="7 8" key="1">
    <citation type="submission" date="2016-03" db="EMBL/GenBank/DDBJ databases">
        <title>EvidentialGene: Evidence-directed Construction of Genes on Genomes.</title>
        <authorList>
            <person name="Gilbert D.G."/>
            <person name="Choi J.-H."/>
            <person name="Mockaitis K."/>
            <person name="Colbourne J."/>
            <person name="Pfrender M."/>
        </authorList>
    </citation>
    <scope>NUCLEOTIDE SEQUENCE [LARGE SCALE GENOMIC DNA]</scope>
    <source>
        <strain evidence="7 8">Xinb3</strain>
        <tissue evidence="7">Complete organism</tissue>
    </source>
</reference>
<dbReference type="InterPro" id="IPR043502">
    <property type="entry name" value="DNA/RNA_pol_sf"/>
</dbReference>
<keyword evidence="8" id="KW-1185">Reference proteome</keyword>
<keyword evidence="3" id="KW-0378">Hydrolase</keyword>
<proteinExistence type="predicted"/>
<dbReference type="EMBL" id="LRGB01023355">
    <property type="protein sequence ID" value="KZR96887.1"/>
    <property type="molecule type" value="Genomic_DNA"/>
</dbReference>
<dbReference type="STRING" id="35525.A0A164EL58"/>
<feature type="non-terminal residue" evidence="7">
    <location>
        <position position="1"/>
    </location>
</feature>
<evidence type="ECO:0000313" key="8">
    <source>
        <dbReference type="Proteomes" id="UP000076858"/>
    </source>
</evidence>
<sequence>TASRAKKVKFIKSFLGLCSYYRRHIPVYSETKVFLFDLTREKLLFIWTPTQQEHFGKMKQMLAYAATLAYPDPTVQFEIHPDTCVYGIGAVLLQKQGGAERPLAFASRLMSRSKQNYSITEKECLALIWVSKKFRQFIFG</sequence>
<dbReference type="FunFam" id="3.10.20.370:FF:000001">
    <property type="entry name" value="Retrovirus-related Pol polyprotein from transposon 17.6-like protein"/>
    <property type="match status" value="1"/>
</dbReference>
<dbReference type="InterPro" id="IPR043128">
    <property type="entry name" value="Rev_trsase/Diguanyl_cyclase"/>
</dbReference>
<dbReference type="InterPro" id="IPR041577">
    <property type="entry name" value="RT_RNaseH_2"/>
</dbReference>
<evidence type="ECO:0000256" key="4">
    <source>
        <dbReference type="ARBA" id="ARBA00022918"/>
    </source>
</evidence>
<evidence type="ECO:0000256" key="1">
    <source>
        <dbReference type="ARBA" id="ARBA00022695"/>
    </source>
</evidence>